<name>A0A4D9DK98_9SAUR</name>
<accession>A0A4D9DK98</accession>
<protein>
    <submittedName>
        <fullName evidence="1">FH2 domain-containing protein 1-like</fullName>
    </submittedName>
</protein>
<organism evidence="1 2">
    <name type="scientific">Platysternon megacephalum</name>
    <name type="common">big-headed turtle</name>
    <dbReference type="NCBI Taxonomy" id="55544"/>
    <lineage>
        <taxon>Eukaryota</taxon>
        <taxon>Metazoa</taxon>
        <taxon>Chordata</taxon>
        <taxon>Craniata</taxon>
        <taxon>Vertebrata</taxon>
        <taxon>Euteleostomi</taxon>
        <taxon>Archelosauria</taxon>
        <taxon>Testudinata</taxon>
        <taxon>Testudines</taxon>
        <taxon>Cryptodira</taxon>
        <taxon>Durocryptodira</taxon>
        <taxon>Testudinoidea</taxon>
        <taxon>Platysternidae</taxon>
        <taxon>Platysternon</taxon>
    </lineage>
</organism>
<gene>
    <name evidence="1" type="ORF">DR999_PMT20191</name>
</gene>
<comment type="caution">
    <text evidence="1">The sequence shown here is derived from an EMBL/GenBank/DDBJ whole genome shotgun (WGS) entry which is preliminary data.</text>
</comment>
<dbReference type="Proteomes" id="UP000297703">
    <property type="component" value="Unassembled WGS sequence"/>
</dbReference>
<dbReference type="EMBL" id="QXTE01000446">
    <property type="protein sequence ID" value="TFJ97915.1"/>
    <property type="molecule type" value="Genomic_DNA"/>
</dbReference>
<keyword evidence="2" id="KW-1185">Reference proteome</keyword>
<sequence length="127" mass="13533">MRVPLALENPVPWGREARGAGMAHPPLRRAPGLYSQMVPVERGRSGPSRRGPWARAVLAVTGLDLSWWVPSTSQLLACPGVQEAASEDKGPVLASLRGLFTVSVACQEKINQLPSMQGARPGNAKAE</sequence>
<reference evidence="1 2" key="2">
    <citation type="submission" date="2019-04" db="EMBL/GenBank/DDBJ databases">
        <title>The genome sequence of big-headed turtle.</title>
        <authorList>
            <person name="Gong S."/>
        </authorList>
    </citation>
    <scope>NUCLEOTIDE SEQUENCE [LARGE SCALE GENOMIC DNA]</scope>
    <source>
        <strain evidence="1">DO16091913</strain>
        <tissue evidence="1">Muscle</tissue>
    </source>
</reference>
<proteinExistence type="predicted"/>
<evidence type="ECO:0000313" key="1">
    <source>
        <dbReference type="EMBL" id="TFJ97915.1"/>
    </source>
</evidence>
<dbReference type="AlphaFoldDB" id="A0A4D9DK98"/>
<reference evidence="1 2" key="1">
    <citation type="submission" date="2019-04" db="EMBL/GenBank/DDBJ databases">
        <title>Draft genome of the big-headed turtle Platysternon megacephalum.</title>
        <authorList>
            <person name="Gong S."/>
        </authorList>
    </citation>
    <scope>NUCLEOTIDE SEQUENCE [LARGE SCALE GENOMIC DNA]</scope>
    <source>
        <strain evidence="1">DO16091913</strain>
        <tissue evidence="1">Muscle</tissue>
    </source>
</reference>
<evidence type="ECO:0000313" key="2">
    <source>
        <dbReference type="Proteomes" id="UP000297703"/>
    </source>
</evidence>